<accession>A0A2R7Y8W6</accession>
<keyword evidence="1" id="KW-0472">Membrane</keyword>
<keyword evidence="1" id="KW-0812">Transmembrane</keyword>
<evidence type="ECO:0000256" key="1">
    <source>
        <dbReference type="SAM" id="Phobius"/>
    </source>
</evidence>
<gene>
    <name evidence="2" type="ORF">B7O98_00455</name>
</gene>
<protein>
    <submittedName>
        <fullName evidence="2">Uncharacterized protein</fullName>
    </submittedName>
</protein>
<comment type="caution">
    <text evidence="2">The sequence shown here is derived from an EMBL/GenBank/DDBJ whole genome shotgun (WGS) entry which is preliminary data.</text>
</comment>
<name>A0A2R7Y8W6_9CREN</name>
<evidence type="ECO:0000313" key="3">
    <source>
        <dbReference type="Proteomes" id="UP000244093"/>
    </source>
</evidence>
<dbReference type="Proteomes" id="UP000244093">
    <property type="component" value="Unassembled WGS sequence"/>
</dbReference>
<proteinExistence type="predicted"/>
<feature type="transmembrane region" description="Helical" evidence="1">
    <location>
        <begin position="200"/>
        <end position="223"/>
    </location>
</feature>
<evidence type="ECO:0000313" key="2">
    <source>
        <dbReference type="EMBL" id="PUA33926.1"/>
    </source>
</evidence>
<dbReference type="EMBL" id="NBVN01000001">
    <property type="protein sequence ID" value="PUA33926.1"/>
    <property type="molecule type" value="Genomic_DNA"/>
</dbReference>
<organism evidence="2 3">
    <name type="scientific">Zestosphaera tikiterensis</name>
    <dbReference type="NCBI Taxonomy" id="1973259"/>
    <lineage>
        <taxon>Archaea</taxon>
        <taxon>Thermoproteota</taxon>
        <taxon>Thermoprotei</taxon>
        <taxon>Desulfurococcales</taxon>
        <taxon>Desulfurococcaceae</taxon>
        <taxon>Zestosphaera</taxon>
    </lineage>
</organism>
<keyword evidence="1" id="KW-1133">Transmembrane helix</keyword>
<sequence length="228" mass="25722">MLLGVNIPNEVRDSTILELGSVYSKKFGTTFIIKYEIHNGTSINDWREYADLLVYRALDALIEGDVSVAEELLQRLTSMWDGYGFYDKVVKAREEVEGVRYYSTYKCALFIYLYNALKHVDSKVIHEHNGIYSKCVNIISKAQHPVYGGIATEYIASSEEDVEILGDVNTETTSIAVLALLSDYPEMVGAKALRKQQVNAYITLIAVTLIITLFTLTVAFQILRSRIK</sequence>
<reference evidence="2 3" key="1">
    <citation type="journal article" date="2018" name="Syst. Appl. Microbiol.">
        <title>A new symbiotic nanoarchaeote (Candidatus Nanoclepta minutus) and its host (Zestosphaera tikiterensis gen. nov., sp. nov.) from a New Zealand hot spring.</title>
        <authorList>
            <person name="St John E."/>
            <person name="Liu Y."/>
            <person name="Podar M."/>
            <person name="Stott M.B."/>
            <person name="Meneghin J."/>
            <person name="Chen Z."/>
            <person name="Lagutin K."/>
            <person name="Mitchell K."/>
            <person name="Reysenbach A.L."/>
        </authorList>
    </citation>
    <scope>NUCLEOTIDE SEQUENCE [LARGE SCALE GENOMIC DNA]</scope>
    <source>
        <strain evidence="2">NZ3</strain>
    </source>
</reference>
<dbReference type="AlphaFoldDB" id="A0A2R7Y8W6"/>